<name>A0ABD2W765_9HYME</name>
<comment type="caution">
    <text evidence="8">The sequence shown here is derived from an EMBL/GenBank/DDBJ whole genome shotgun (WGS) entry which is preliminary data.</text>
</comment>
<evidence type="ECO:0000256" key="3">
    <source>
        <dbReference type="ARBA" id="ARBA00022722"/>
    </source>
</evidence>
<gene>
    <name evidence="8" type="ORF">TKK_016371</name>
</gene>
<dbReference type="CDD" id="cd06145">
    <property type="entry name" value="REX1_like"/>
    <property type="match status" value="1"/>
</dbReference>
<dbReference type="Pfam" id="PF00929">
    <property type="entry name" value="RNase_T"/>
    <property type="match status" value="1"/>
</dbReference>
<comment type="similarity">
    <text evidence="2">Belongs to the REXO1/REXO3 family.</text>
</comment>
<protein>
    <recommendedName>
        <fullName evidence="7">Exonuclease domain-containing protein</fullName>
    </recommendedName>
</protein>
<keyword evidence="3" id="KW-0540">Nuclease</keyword>
<dbReference type="EMBL" id="JBJJXI010000130">
    <property type="protein sequence ID" value="KAL3388504.1"/>
    <property type="molecule type" value="Genomic_DNA"/>
</dbReference>
<dbReference type="PANTHER" id="PTHR12801">
    <property type="entry name" value="RNA EXONUCLEASE REXO1 / RECO3 FAMILY MEMBER-RELATED"/>
    <property type="match status" value="1"/>
</dbReference>
<keyword evidence="4" id="KW-0378">Hydrolase</keyword>
<evidence type="ECO:0000259" key="7">
    <source>
        <dbReference type="SMART" id="SM00479"/>
    </source>
</evidence>
<dbReference type="InterPro" id="IPR036397">
    <property type="entry name" value="RNaseH_sf"/>
</dbReference>
<dbReference type="AlphaFoldDB" id="A0ABD2W765"/>
<sequence length="609" mass="69203">MARKTVGEYSNSSEKRKRKWEKPKLRLLPVGQSASLTLKIDSVKRIPLFLSDVQHLLIYTLIGNRSPCLPYRWCRLETTSNILHTNVLIIEGLSCEDYLINKSALHHLTSKLEHELEITTSGVNQQSMVEILAAVPLLGIQKNYLIKEYESLEHETESLEGMMKLMRTIFPIRLAKDLGPDNLENENASNEHTSTKNLNIQDLPQSDKFSRTKLIMSPSKLIENSYPLPVPGSLGLLHSNYQQTSKFDSATYAHVTSRSPMFAMDCEMCKTVSNNLELTRISIVDESLHVVYDTFVKPSNKIIDYLTEFSGITEKMLKDEKTTLADVQKYIKEFLPDDAILVGHSLDSDLHTLNMIHPYIIDTSVIFNLSGERSRKSKLKNLASSFLNETIQEDKNGHCSIQDAQTAMKLVQLKLKNTPFFGDLILMKQTEKVSAESIEKKNNTIFWYNQHISQQKKSKYINKGNEKSAAIVGTTETLDNYMKFMKKSFSPILHKNTYEPPKLIRFLNSITNDEAVKKCCEQVMENAINICHLKLKKEESTQVNILSTLNSVNEWVKEIWNHTALNGLVCVLFSGKSNLDNGACFLGLKADVKCIITEEPLCKKQNIET</sequence>
<reference evidence="8 9" key="1">
    <citation type="journal article" date="2024" name="bioRxiv">
        <title>A reference genome for Trichogramma kaykai: A tiny desert-dwelling parasitoid wasp with competing sex-ratio distorters.</title>
        <authorList>
            <person name="Culotta J."/>
            <person name="Lindsey A.R."/>
        </authorList>
    </citation>
    <scope>NUCLEOTIDE SEQUENCE [LARGE SCALE GENOMIC DNA]</scope>
    <source>
        <strain evidence="8 9">KSX58</strain>
    </source>
</reference>
<evidence type="ECO:0000256" key="4">
    <source>
        <dbReference type="ARBA" id="ARBA00022801"/>
    </source>
</evidence>
<dbReference type="GO" id="GO:0005634">
    <property type="term" value="C:nucleus"/>
    <property type="evidence" value="ECO:0007669"/>
    <property type="project" value="UniProtKB-SubCell"/>
</dbReference>
<evidence type="ECO:0000313" key="9">
    <source>
        <dbReference type="Proteomes" id="UP001627154"/>
    </source>
</evidence>
<dbReference type="Gene3D" id="3.30.420.10">
    <property type="entry name" value="Ribonuclease H-like superfamily/Ribonuclease H"/>
    <property type="match status" value="1"/>
</dbReference>
<dbReference type="SMART" id="SM00479">
    <property type="entry name" value="EXOIII"/>
    <property type="match status" value="1"/>
</dbReference>
<keyword evidence="6" id="KW-0539">Nucleus</keyword>
<dbReference type="PANTHER" id="PTHR12801:SF82">
    <property type="entry name" value="RNA EXONUCLEASE 5"/>
    <property type="match status" value="1"/>
</dbReference>
<comment type="subcellular location">
    <subcellularLocation>
        <location evidence="1">Nucleus</location>
    </subcellularLocation>
</comment>
<evidence type="ECO:0000256" key="2">
    <source>
        <dbReference type="ARBA" id="ARBA00006357"/>
    </source>
</evidence>
<keyword evidence="5" id="KW-0269">Exonuclease</keyword>
<dbReference type="InterPro" id="IPR013520">
    <property type="entry name" value="Ribonucl_H"/>
</dbReference>
<keyword evidence="9" id="KW-1185">Reference proteome</keyword>
<dbReference type="GO" id="GO:0004527">
    <property type="term" value="F:exonuclease activity"/>
    <property type="evidence" value="ECO:0007669"/>
    <property type="project" value="UniProtKB-KW"/>
</dbReference>
<evidence type="ECO:0000256" key="5">
    <source>
        <dbReference type="ARBA" id="ARBA00022839"/>
    </source>
</evidence>
<dbReference type="Proteomes" id="UP001627154">
    <property type="component" value="Unassembled WGS sequence"/>
</dbReference>
<proteinExistence type="inferred from homology"/>
<evidence type="ECO:0000256" key="1">
    <source>
        <dbReference type="ARBA" id="ARBA00004123"/>
    </source>
</evidence>
<evidence type="ECO:0000256" key="6">
    <source>
        <dbReference type="ARBA" id="ARBA00023242"/>
    </source>
</evidence>
<dbReference type="InterPro" id="IPR012337">
    <property type="entry name" value="RNaseH-like_sf"/>
</dbReference>
<dbReference type="InterPro" id="IPR034922">
    <property type="entry name" value="REX1-like_exo"/>
</dbReference>
<dbReference type="SUPFAM" id="SSF53098">
    <property type="entry name" value="Ribonuclease H-like"/>
    <property type="match status" value="1"/>
</dbReference>
<dbReference type="FunFam" id="3.30.420.10:FF:000019">
    <property type="entry name" value="RNA exonuclease NEF-sp"/>
    <property type="match status" value="1"/>
</dbReference>
<feature type="domain" description="Exonuclease" evidence="7">
    <location>
        <begin position="260"/>
        <end position="420"/>
    </location>
</feature>
<organism evidence="8 9">
    <name type="scientific">Trichogramma kaykai</name>
    <dbReference type="NCBI Taxonomy" id="54128"/>
    <lineage>
        <taxon>Eukaryota</taxon>
        <taxon>Metazoa</taxon>
        <taxon>Ecdysozoa</taxon>
        <taxon>Arthropoda</taxon>
        <taxon>Hexapoda</taxon>
        <taxon>Insecta</taxon>
        <taxon>Pterygota</taxon>
        <taxon>Neoptera</taxon>
        <taxon>Endopterygota</taxon>
        <taxon>Hymenoptera</taxon>
        <taxon>Apocrita</taxon>
        <taxon>Proctotrupomorpha</taxon>
        <taxon>Chalcidoidea</taxon>
        <taxon>Trichogrammatidae</taxon>
        <taxon>Trichogramma</taxon>
    </lineage>
</organism>
<accession>A0ABD2W765</accession>
<evidence type="ECO:0000313" key="8">
    <source>
        <dbReference type="EMBL" id="KAL3388504.1"/>
    </source>
</evidence>
<dbReference type="InterPro" id="IPR047021">
    <property type="entry name" value="REXO1/3/4-like"/>
</dbReference>